<dbReference type="InterPro" id="IPR023416">
    <property type="entry name" value="Transthyretin/HIU_hydrolase_d"/>
</dbReference>
<evidence type="ECO:0000313" key="10">
    <source>
        <dbReference type="EMBL" id="GAA1907915.1"/>
    </source>
</evidence>
<protein>
    <recommendedName>
        <fullName evidence="7">5-hydroxyisourate hydrolase</fullName>
        <shortName evidence="7">HIU hydrolase</shortName>
        <shortName evidence="7">HIUHase</shortName>
        <ecNumber evidence="7">3.5.2.17</ecNumber>
    </recommendedName>
</protein>
<evidence type="ECO:0000256" key="7">
    <source>
        <dbReference type="RuleBase" id="RU361270"/>
    </source>
</evidence>
<dbReference type="PANTHER" id="PTHR10395">
    <property type="entry name" value="URICASE AND TRANSTHYRETIN-RELATED"/>
    <property type="match status" value="1"/>
</dbReference>
<comment type="subunit">
    <text evidence="4 7">Homotetramer.</text>
</comment>
<dbReference type="InterPro" id="IPR023418">
    <property type="entry name" value="Thyroxine_BS"/>
</dbReference>
<organism evidence="10 11">
    <name type="scientific">Arthrobacter gandavensis</name>
    <dbReference type="NCBI Taxonomy" id="169960"/>
    <lineage>
        <taxon>Bacteria</taxon>
        <taxon>Bacillati</taxon>
        <taxon>Actinomycetota</taxon>
        <taxon>Actinomycetes</taxon>
        <taxon>Micrococcales</taxon>
        <taxon>Micrococcaceae</taxon>
        <taxon>Arthrobacter</taxon>
    </lineage>
</organism>
<evidence type="ECO:0000256" key="1">
    <source>
        <dbReference type="ARBA" id="ARBA00001043"/>
    </source>
</evidence>
<keyword evidence="5 7" id="KW-0659">Purine metabolism</keyword>
<feature type="compositionally biased region" description="Polar residues" evidence="8">
    <location>
        <begin position="1"/>
        <end position="15"/>
    </location>
</feature>
<comment type="catalytic activity">
    <reaction evidence="1 7">
        <text>5-hydroxyisourate + H2O = 5-hydroxy-2-oxo-4-ureido-2,5-dihydro-1H-imidazole-5-carboxylate + H(+)</text>
        <dbReference type="Rhea" id="RHEA:23736"/>
        <dbReference type="ChEBI" id="CHEBI:15377"/>
        <dbReference type="ChEBI" id="CHEBI:15378"/>
        <dbReference type="ChEBI" id="CHEBI:18072"/>
        <dbReference type="ChEBI" id="CHEBI:58639"/>
        <dbReference type="EC" id="3.5.2.17"/>
    </reaction>
</comment>
<accession>A0ABN2NZ37</accession>
<dbReference type="PRINTS" id="PR00189">
    <property type="entry name" value="TRNSTHYRETIN"/>
</dbReference>
<dbReference type="Pfam" id="PF00576">
    <property type="entry name" value="Transthyretin"/>
    <property type="match status" value="1"/>
</dbReference>
<dbReference type="Gene3D" id="2.60.40.180">
    <property type="entry name" value="Transthyretin/hydroxyisourate hydrolase domain"/>
    <property type="match status" value="1"/>
</dbReference>
<keyword evidence="11" id="KW-1185">Reference proteome</keyword>
<dbReference type="InterPro" id="IPR014306">
    <property type="entry name" value="Hydroxyisourate_hydrolase"/>
</dbReference>
<evidence type="ECO:0000256" key="6">
    <source>
        <dbReference type="ARBA" id="ARBA00022801"/>
    </source>
</evidence>
<dbReference type="InterPro" id="IPR036817">
    <property type="entry name" value="Transthyretin/HIU_hydrolase_sf"/>
</dbReference>
<proteinExistence type="inferred from homology"/>
<evidence type="ECO:0000256" key="5">
    <source>
        <dbReference type="ARBA" id="ARBA00022631"/>
    </source>
</evidence>
<evidence type="ECO:0000313" key="11">
    <source>
        <dbReference type="Proteomes" id="UP001500784"/>
    </source>
</evidence>
<comment type="function">
    <text evidence="2">Catalyzes the hydrolysis of 5-hydroxyisourate (HIU) to 2-oxo-4-hydroxy-4-carboxy-5-ureidoimidazoline (OHCU).</text>
</comment>
<dbReference type="EMBL" id="BAAALV010000002">
    <property type="protein sequence ID" value="GAA1907915.1"/>
    <property type="molecule type" value="Genomic_DNA"/>
</dbReference>
<evidence type="ECO:0000256" key="3">
    <source>
        <dbReference type="ARBA" id="ARBA00009850"/>
    </source>
</evidence>
<dbReference type="NCBIfam" id="TIGR02962">
    <property type="entry name" value="hdxy_isourate"/>
    <property type="match status" value="1"/>
</dbReference>
<comment type="similarity">
    <text evidence="3 7">Belongs to the transthyretin family. 5-hydroxyisourate hydrolase subfamily.</text>
</comment>
<evidence type="ECO:0000259" key="9">
    <source>
        <dbReference type="SMART" id="SM00095"/>
    </source>
</evidence>
<dbReference type="GO" id="GO:0016787">
    <property type="term" value="F:hydrolase activity"/>
    <property type="evidence" value="ECO:0007669"/>
    <property type="project" value="UniProtKB-KW"/>
</dbReference>
<name>A0ABN2NZ37_9MICC</name>
<sequence>MTSRITTHVLDTSTGRPAPGIPVSLQIRGDLDWEELGTGTTDADGRIPDLGPQDLPSGSYRLEFATETYFAAAGTPSFFPSVTVTFTVAEQEHYHVPLLISPFAYSTYRGS</sequence>
<dbReference type="RefSeq" id="WP_055242491.1">
    <property type="nucleotide sequence ID" value="NZ_BAAALV010000002.1"/>
</dbReference>
<dbReference type="EC" id="3.5.2.17" evidence="7"/>
<feature type="region of interest" description="Disordered" evidence="8">
    <location>
        <begin position="1"/>
        <end position="21"/>
    </location>
</feature>
<dbReference type="SMART" id="SM00095">
    <property type="entry name" value="TR_THY"/>
    <property type="match status" value="1"/>
</dbReference>
<comment type="caution">
    <text evidence="10">The sequence shown here is derived from an EMBL/GenBank/DDBJ whole genome shotgun (WGS) entry which is preliminary data.</text>
</comment>
<gene>
    <name evidence="10" type="primary">uraH</name>
    <name evidence="10" type="ORF">GCM10009688_09930</name>
</gene>
<dbReference type="Proteomes" id="UP001500784">
    <property type="component" value="Unassembled WGS sequence"/>
</dbReference>
<reference evidence="10 11" key="1">
    <citation type="journal article" date="2019" name="Int. J. Syst. Evol. Microbiol.">
        <title>The Global Catalogue of Microorganisms (GCM) 10K type strain sequencing project: providing services to taxonomists for standard genome sequencing and annotation.</title>
        <authorList>
            <consortium name="The Broad Institute Genomics Platform"/>
            <consortium name="The Broad Institute Genome Sequencing Center for Infectious Disease"/>
            <person name="Wu L."/>
            <person name="Ma J."/>
        </authorList>
    </citation>
    <scope>NUCLEOTIDE SEQUENCE [LARGE SCALE GENOMIC DNA]</scope>
    <source>
        <strain evidence="10 11">JCM 13316</strain>
    </source>
</reference>
<evidence type="ECO:0000256" key="2">
    <source>
        <dbReference type="ARBA" id="ARBA00002704"/>
    </source>
</evidence>
<evidence type="ECO:0000256" key="8">
    <source>
        <dbReference type="SAM" id="MobiDB-lite"/>
    </source>
</evidence>
<dbReference type="SUPFAM" id="SSF49472">
    <property type="entry name" value="Transthyretin (synonym: prealbumin)"/>
    <property type="match status" value="1"/>
</dbReference>
<feature type="domain" description="Transthyretin/hydroxyisourate hydrolase" evidence="9">
    <location>
        <begin position="2"/>
        <end position="110"/>
    </location>
</feature>
<dbReference type="PROSITE" id="PS00768">
    <property type="entry name" value="TRANSTHYRETIN_1"/>
    <property type="match status" value="1"/>
</dbReference>
<dbReference type="PANTHER" id="PTHR10395:SF7">
    <property type="entry name" value="5-HYDROXYISOURATE HYDROLASE"/>
    <property type="match status" value="1"/>
</dbReference>
<dbReference type="CDD" id="cd05822">
    <property type="entry name" value="TLP_HIUase"/>
    <property type="match status" value="1"/>
</dbReference>
<keyword evidence="6 7" id="KW-0378">Hydrolase</keyword>
<evidence type="ECO:0000256" key="4">
    <source>
        <dbReference type="ARBA" id="ARBA00011881"/>
    </source>
</evidence>
<dbReference type="InterPro" id="IPR000895">
    <property type="entry name" value="Transthyretin/HIU_hydrolase"/>
</dbReference>